<feature type="compositionally biased region" description="Basic and acidic residues" evidence="1">
    <location>
        <begin position="37"/>
        <end position="50"/>
    </location>
</feature>
<evidence type="ECO:0000256" key="1">
    <source>
        <dbReference type="SAM" id="MobiDB-lite"/>
    </source>
</evidence>
<gene>
    <name evidence="2" type="ORF">HPB51_004133</name>
</gene>
<dbReference type="Proteomes" id="UP000821866">
    <property type="component" value="Chromosome 1"/>
</dbReference>
<sequence>MTSNVTNRGPNEQSYQDHVQLLRRKIESKRRVLEAWDARHERGEKTEGAKPLRAGQNHSTDKGNIRFTREPNELAAESTVVPTEATEGYSDGDEALGLESLVETEMPSVINLAQPPCKCVAMAANCDVRSTTGPTGEDPCTKSGTKPCVGAGCGLGNVVAGTSYRREQCSPTEDTCIVQLSVKLPTGQGADELRGKLAMLTMQQLKPMRLAPLS</sequence>
<reference evidence="2" key="1">
    <citation type="journal article" date="2020" name="Cell">
        <title>Large-Scale Comparative Analyses of Tick Genomes Elucidate Their Genetic Diversity and Vector Capacities.</title>
        <authorList>
            <consortium name="Tick Genome and Microbiome Consortium (TIGMIC)"/>
            <person name="Jia N."/>
            <person name="Wang J."/>
            <person name="Shi W."/>
            <person name="Du L."/>
            <person name="Sun Y."/>
            <person name="Zhan W."/>
            <person name="Jiang J.F."/>
            <person name="Wang Q."/>
            <person name="Zhang B."/>
            <person name="Ji P."/>
            <person name="Bell-Sakyi L."/>
            <person name="Cui X.M."/>
            <person name="Yuan T.T."/>
            <person name="Jiang B.G."/>
            <person name="Yang W.F."/>
            <person name="Lam T.T."/>
            <person name="Chang Q.C."/>
            <person name="Ding S.J."/>
            <person name="Wang X.J."/>
            <person name="Zhu J.G."/>
            <person name="Ruan X.D."/>
            <person name="Zhao L."/>
            <person name="Wei J.T."/>
            <person name="Ye R.Z."/>
            <person name="Que T.C."/>
            <person name="Du C.H."/>
            <person name="Zhou Y.H."/>
            <person name="Cheng J.X."/>
            <person name="Dai P.F."/>
            <person name="Guo W.B."/>
            <person name="Han X.H."/>
            <person name="Huang E.J."/>
            <person name="Li L.F."/>
            <person name="Wei W."/>
            <person name="Gao Y.C."/>
            <person name="Liu J.Z."/>
            <person name="Shao H.Z."/>
            <person name="Wang X."/>
            <person name="Wang C.C."/>
            <person name="Yang T.C."/>
            <person name="Huo Q.B."/>
            <person name="Li W."/>
            <person name="Chen H.Y."/>
            <person name="Chen S.E."/>
            <person name="Zhou L.G."/>
            <person name="Ni X.B."/>
            <person name="Tian J.H."/>
            <person name="Sheng Y."/>
            <person name="Liu T."/>
            <person name="Pan Y.S."/>
            <person name="Xia L.Y."/>
            <person name="Li J."/>
            <person name="Zhao F."/>
            <person name="Cao W.C."/>
        </authorList>
    </citation>
    <scope>NUCLEOTIDE SEQUENCE</scope>
    <source>
        <strain evidence="2">Rmic-2018</strain>
    </source>
</reference>
<evidence type="ECO:0000313" key="2">
    <source>
        <dbReference type="EMBL" id="KAH8038978.1"/>
    </source>
</evidence>
<name>A0A9J6EX96_RHIMP</name>
<keyword evidence="3" id="KW-1185">Reference proteome</keyword>
<feature type="compositionally biased region" description="Basic and acidic residues" evidence="1">
    <location>
        <begin position="59"/>
        <end position="72"/>
    </location>
</feature>
<proteinExistence type="predicted"/>
<evidence type="ECO:0000313" key="3">
    <source>
        <dbReference type="Proteomes" id="UP000821866"/>
    </source>
</evidence>
<comment type="caution">
    <text evidence="2">The sequence shown here is derived from an EMBL/GenBank/DDBJ whole genome shotgun (WGS) entry which is preliminary data.</text>
</comment>
<reference evidence="2" key="2">
    <citation type="submission" date="2021-09" db="EMBL/GenBank/DDBJ databases">
        <authorList>
            <person name="Jia N."/>
            <person name="Wang J."/>
            <person name="Shi W."/>
            <person name="Du L."/>
            <person name="Sun Y."/>
            <person name="Zhan W."/>
            <person name="Jiang J."/>
            <person name="Wang Q."/>
            <person name="Zhang B."/>
            <person name="Ji P."/>
            <person name="Sakyi L.B."/>
            <person name="Cui X."/>
            <person name="Yuan T."/>
            <person name="Jiang B."/>
            <person name="Yang W."/>
            <person name="Lam T.T.-Y."/>
            <person name="Chang Q."/>
            <person name="Ding S."/>
            <person name="Wang X."/>
            <person name="Zhu J."/>
            <person name="Ruan X."/>
            <person name="Zhao L."/>
            <person name="Wei J."/>
            <person name="Que T."/>
            <person name="Du C."/>
            <person name="Cheng J."/>
            <person name="Dai P."/>
            <person name="Han X."/>
            <person name="Huang E."/>
            <person name="Gao Y."/>
            <person name="Liu J."/>
            <person name="Shao H."/>
            <person name="Ye R."/>
            <person name="Li L."/>
            <person name="Wei W."/>
            <person name="Wang X."/>
            <person name="Wang C."/>
            <person name="Huo Q."/>
            <person name="Li W."/>
            <person name="Guo W."/>
            <person name="Chen H."/>
            <person name="Chen S."/>
            <person name="Zhou L."/>
            <person name="Zhou L."/>
            <person name="Ni X."/>
            <person name="Tian J."/>
            <person name="Zhou Y."/>
            <person name="Sheng Y."/>
            <person name="Liu T."/>
            <person name="Pan Y."/>
            <person name="Xia L."/>
            <person name="Li J."/>
            <person name="Zhao F."/>
            <person name="Cao W."/>
        </authorList>
    </citation>
    <scope>NUCLEOTIDE SEQUENCE</scope>
    <source>
        <strain evidence="2">Rmic-2018</strain>
        <tissue evidence="2">Larvae</tissue>
    </source>
</reference>
<dbReference type="EMBL" id="JABSTU010000001">
    <property type="protein sequence ID" value="KAH8038978.1"/>
    <property type="molecule type" value="Genomic_DNA"/>
</dbReference>
<feature type="region of interest" description="Disordered" evidence="1">
    <location>
        <begin position="37"/>
        <end position="91"/>
    </location>
</feature>
<organism evidence="2 3">
    <name type="scientific">Rhipicephalus microplus</name>
    <name type="common">Cattle tick</name>
    <name type="synonym">Boophilus microplus</name>
    <dbReference type="NCBI Taxonomy" id="6941"/>
    <lineage>
        <taxon>Eukaryota</taxon>
        <taxon>Metazoa</taxon>
        <taxon>Ecdysozoa</taxon>
        <taxon>Arthropoda</taxon>
        <taxon>Chelicerata</taxon>
        <taxon>Arachnida</taxon>
        <taxon>Acari</taxon>
        <taxon>Parasitiformes</taxon>
        <taxon>Ixodida</taxon>
        <taxon>Ixodoidea</taxon>
        <taxon>Ixodidae</taxon>
        <taxon>Rhipicephalinae</taxon>
        <taxon>Rhipicephalus</taxon>
        <taxon>Boophilus</taxon>
    </lineage>
</organism>
<dbReference type="AlphaFoldDB" id="A0A9J6EX96"/>
<protein>
    <submittedName>
        <fullName evidence="2">Uncharacterized protein</fullName>
    </submittedName>
</protein>
<accession>A0A9J6EX96</accession>